<reference evidence="1" key="1">
    <citation type="submission" date="2020-04" db="EMBL/GenBank/DDBJ databases">
        <authorList>
            <person name="Chiriac C."/>
            <person name="Salcher M."/>
            <person name="Ghai R."/>
            <person name="Kavagutti S V."/>
        </authorList>
    </citation>
    <scope>NUCLEOTIDE SEQUENCE</scope>
</reference>
<organism evidence="1">
    <name type="scientific">uncultured Caudovirales phage</name>
    <dbReference type="NCBI Taxonomy" id="2100421"/>
    <lineage>
        <taxon>Viruses</taxon>
        <taxon>Duplodnaviria</taxon>
        <taxon>Heunggongvirae</taxon>
        <taxon>Uroviricota</taxon>
        <taxon>Caudoviricetes</taxon>
        <taxon>Peduoviridae</taxon>
        <taxon>Maltschvirus</taxon>
        <taxon>Maltschvirus maltsch</taxon>
    </lineage>
</organism>
<dbReference type="EMBL" id="LR796568">
    <property type="protein sequence ID" value="CAB4152133.1"/>
    <property type="molecule type" value="Genomic_DNA"/>
</dbReference>
<protein>
    <submittedName>
        <fullName evidence="1">Uncharacterized protein</fullName>
    </submittedName>
</protein>
<evidence type="ECO:0000313" key="1">
    <source>
        <dbReference type="EMBL" id="CAB4152133.1"/>
    </source>
</evidence>
<accession>A0A6J5N486</accession>
<name>A0A6J5N486_9CAUD</name>
<sequence>MIVYLAGTNKKQIESLQSPISVLESFAYMKKHADTIDLLLANNFILDSGAFTFIGQNKKNVNWDQYTNEYIDFINKHKIKKYFELDIYSVIGVEKTEQLRNKIEKATGVQSIPVWHIFLGIDYYKKLCEEYSYIAIGASGRHDSKWTRTNPEKLNALVCYAKNKNVKVHGLGYTCLKQLHIIPFHSVDSTTWLNAGKFGEYQKFTGSSIKKIQAGSIGMKTKKGIIDAMNENNFNEWIKFQKYAENNL</sequence>
<gene>
    <name evidence="1" type="ORF">UFOVP595_48</name>
</gene>
<proteinExistence type="predicted"/>